<comment type="caution">
    <text evidence="1">The sequence shown here is derived from an EMBL/GenBank/DDBJ whole genome shotgun (WGS) entry which is preliminary data.</text>
</comment>
<dbReference type="Proteomes" id="UP001151760">
    <property type="component" value="Unassembled WGS sequence"/>
</dbReference>
<reference evidence="1" key="1">
    <citation type="journal article" date="2022" name="Int. J. Mol. Sci.">
        <title>Draft Genome of Tanacetum Coccineum: Genomic Comparison of Closely Related Tanacetum-Family Plants.</title>
        <authorList>
            <person name="Yamashiro T."/>
            <person name="Shiraishi A."/>
            <person name="Nakayama K."/>
            <person name="Satake H."/>
        </authorList>
    </citation>
    <scope>NUCLEOTIDE SEQUENCE</scope>
</reference>
<organism evidence="1 2">
    <name type="scientific">Tanacetum coccineum</name>
    <dbReference type="NCBI Taxonomy" id="301880"/>
    <lineage>
        <taxon>Eukaryota</taxon>
        <taxon>Viridiplantae</taxon>
        <taxon>Streptophyta</taxon>
        <taxon>Embryophyta</taxon>
        <taxon>Tracheophyta</taxon>
        <taxon>Spermatophyta</taxon>
        <taxon>Magnoliopsida</taxon>
        <taxon>eudicotyledons</taxon>
        <taxon>Gunneridae</taxon>
        <taxon>Pentapetalae</taxon>
        <taxon>asterids</taxon>
        <taxon>campanulids</taxon>
        <taxon>Asterales</taxon>
        <taxon>Asteraceae</taxon>
        <taxon>Asteroideae</taxon>
        <taxon>Anthemideae</taxon>
        <taxon>Anthemidinae</taxon>
        <taxon>Tanacetum</taxon>
    </lineage>
</organism>
<accession>A0ABQ4YUF8</accession>
<evidence type="ECO:0000313" key="2">
    <source>
        <dbReference type="Proteomes" id="UP001151760"/>
    </source>
</evidence>
<gene>
    <name evidence="1" type="ORF">Tco_0730383</name>
</gene>
<proteinExistence type="predicted"/>
<protein>
    <submittedName>
        <fullName evidence="1">Uncharacterized protein</fullName>
    </submittedName>
</protein>
<reference evidence="1" key="2">
    <citation type="submission" date="2022-01" db="EMBL/GenBank/DDBJ databases">
        <authorList>
            <person name="Yamashiro T."/>
            <person name="Shiraishi A."/>
            <person name="Satake H."/>
            <person name="Nakayama K."/>
        </authorList>
    </citation>
    <scope>NUCLEOTIDE SEQUENCE</scope>
</reference>
<sequence length="72" mass="8739">MYGRRTYDMESGARDEDYYNRALLDYEAEIRVPSKLRHYWEVLKASPKWIQSEVPKFLAKLGERQEIQDIWV</sequence>
<keyword evidence="2" id="KW-1185">Reference proteome</keyword>
<name>A0ABQ4YUF8_9ASTR</name>
<evidence type="ECO:0000313" key="1">
    <source>
        <dbReference type="EMBL" id="GJS80502.1"/>
    </source>
</evidence>
<dbReference type="EMBL" id="BQNB010010676">
    <property type="protein sequence ID" value="GJS80502.1"/>
    <property type="molecule type" value="Genomic_DNA"/>
</dbReference>